<evidence type="ECO:0000313" key="3">
    <source>
        <dbReference type="Proteomes" id="UP001201812"/>
    </source>
</evidence>
<dbReference type="Proteomes" id="UP001201812">
    <property type="component" value="Unassembled WGS sequence"/>
</dbReference>
<comment type="caution">
    <text evidence="2">The sequence shown here is derived from an EMBL/GenBank/DDBJ whole genome shotgun (WGS) entry which is preliminary data.</text>
</comment>
<name>A0AAD4NE31_9BILA</name>
<keyword evidence="1" id="KW-0732">Signal</keyword>
<protein>
    <submittedName>
        <fullName evidence="2">Uncharacterized protein</fullName>
    </submittedName>
</protein>
<evidence type="ECO:0000256" key="1">
    <source>
        <dbReference type="SAM" id="SignalP"/>
    </source>
</evidence>
<feature type="chain" id="PRO_5041997674" evidence="1">
    <location>
        <begin position="27"/>
        <end position="79"/>
    </location>
</feature>
<accession>A0AAD4NE31</accession>
<dbReference type="AlphaFoldDB" id="A0AAD4NE31"/>
<keyword evidence="3" id="KW-1185">Reference proteome</keyword>
<sequence>MYRFLLLACFMVVVSIQLNWIPGAEAGCYCKAVGESTQISCARSTSNCNMKKGYFECRKCCNPACSPIFTIDTVRDGKK</sequence>
<proteinExistence type="predicted"/>
<organism evidence="2 3">
    <name type="scientific">Ditylenchus destructor</name>
    <dbReference type="NCBI Taxonomy" id="166010"/>
    <lineage>
        <taxon>Eukaryota</taxon>
        <taxon>Metazoa</taxon>
        <taxon>Ecdysozoa</taxon>
        <taxon>Nematoda</taxon>
        <taxon>Chromadorea</taxon>
        <taxon>Rhabditida</taxon>
        <taxon>Tylenchina</taxon>
        <taxon>Tylenchomorpha</taxon>
        <taxon>Sphaerularioidea</taxon>
        <taxon>Anguinidae</taxon>
        <taxon>Anguininae</taxon>
        <taxon>Ditylenchus</taxon>
    </lineage>
</organism>
<reference evidence="2" key="1">
    <citation type="submission" date="2022-01" db="EMBL/GenBank/DDBJ databases">
        <title>Genome Sequence Resource for Two Populations of Ditylenchus destructor, the Migratory Endoparasitic Phytonematode.</title>
        <authorList>
            <person name="Zhang H."/>
            <person name="Lin R."/>
            <person name="Xie B."/>
        </authorList>
    </citation>
    <scope>NUCLEOTIDE SEQUENCE</scope>
    <source>
        <strain evidence="2">BazhouSP</strain>
    </source>
</reference>
<dbReference type="EMBL" id="JAKKPZ010000004">
    <property type="protein sequence ID" value="KAI1721930.1"/>
    <property type="molecule type" value="Genomic_DNA"/>
</dbReference>
<evidence type="ECO:0000313" key="2">
    <source>
        <dbReference type="EMBL" id="KAI1721930.1"/>
    </source>
</evidence>
<feature type="signal peptide" evidence="1">
    <location>
        <begin position="1"/>
        <end position="26"/>
    </location>
</feature>
<gene>
    <name evidence="2" type="ORF">DdX_04219</name>
</gene>